<proteinExistence type="predicted"/>
<feature type="transmembrane region" description="Helical" evidence="1">
    <location>
        <begin position="33"/>
        <end position="55"/>
    </location>
</feature>
<dbReference type="EnsemblMetazoa" id="GPPI008579-RA">
    <property type="protein sequence ID" value="GPPI008579-PA"/>
    <property type="gene ID" value="GPPI008579"/>
</dbReference>
<keyword evidence="1" id="KW-0472">Membrane</keyword>
<reference evidence="2" key="2">
    <citation type="submission" date="2020-05" db="UniProtKB">
        <authorList>
            <consortium name="EnsemblMetazoa"/>
        </authorList>
    </citation>
    <scope>IDENTIFICATION</scope>
    <source>
        <strain evidence="2">IAEA</strain>
    </source>
</reference>
<protein>
    <submittedName>
        <fullName evidence="2">Uncharacterized protein</fullName>
    </submittedName>
</protein>
<keyword evidence="1" id="KW-1133">Transmembrane helix</keyword>
<accession>A0A1B0AU19</accession>
<organism evidence="2 3">
    <name type="scientific">Glossina palpalis gambiensis</name>
    <dbReference type="NCBI Taxonomy" id="67801"/>
    <lineage>
        <taxon>Eukaryota</taxon>
        <taxon>Metazoa</taxon>
        <taxon>Ecdysozoa</taxon>
        <taxon>Arthropoda</taxon>
        <taxon>Hexapoda</taxon>
        <taxon>Insecta</taxon>
        <taxon>Pterygota</taxon>
        <taxon>Neoptera</taxon>
        <taxon>Endopterygota</taxon>
        <taxon>Diptera</taxon>
        <taxon>Brachycera</taxon>
        <taxon>Muscomorpha</taxon>
        <taxon>Hippoboscoidea</taxon>
        <taxon>Glossinidae</taxon>
        <taxon>Glossina</taxon>
    </lineage>
</organism>
<name>A0A1B0AU19_9MUSC</name>
<evidence type="ECO:0000313" key="3">
    <source>
        <dbReference type="Proteomes" id="UP000092460"/>
    </source>
</evidence>
<dbReference type="AlphaFoldDB" id="A0A1B0AU19"/>
<evidence type="ECO:0000256" key="1">
    <source>
        <dbReference type="SAM" id="Phobius"/>
    </source>
</evidence>
<reference evidence="3" key="1">
    <citation type="submission" date="2015-01" db="EMBL/GenBank/DDBJ databases">
        <authorList>
            <person name="Aksoy S."/>
            <person name="Warren W."/>
            <person name="Wilson R.K."/>
        </authorList>
    </citation>
    <scope>NUCLEOTIDE SEQUENCE [LARGE SCALE GENOMIC DNA]</scope>
    <source>
        <strain evidence="3">IAEA</strain>
    </source>
</reference>
<dbReference type="EMBL" id="JXJN01003500">
    <property type="status" value="NOT_ANNOTATED_CDS"/>
    <property type="molecule type" value="Genomic_DNA"/>
</dbReference>
<evidence type="ECO:0000313" key="2">
    <source>
        <dbReference type="EnsemblMetazoa" id="GPPI008579-PA"/>
    </source>
</evidence>
<dbReference type="Proteomes" id="UP000092460">
    <property type="component" value="Unassembled WGS sequence"/>
</dbReference>
<dbReference type="VEuPathDB" id="VectorBase:GPPI008579"/>
<keyword evidence="1" id="KW-0812">Transmembrane</keyword>
<keyword evidence="3" id="KW-1185">Reference proteome</keyword>
<sequence length="77" mass="8975">MTSETADDTVQEIVTCNINFIVTPRDKLEWEHLILLLMYAKSITLITKGNVYIRIIMKSGSVWKRLVQNNSKYNNEE</sequence>